<comment type="cofactor">
    <cofactor evidence="1 7">
        <name>pyridoxal 5'-phosphate</name>
        <dbReference type="ChEBI" id="CHEBI:597326"/>
    </cofactor>
</comment>
<comment type="similarity">
    <text evidence="2">Belongs to the class-III pyridoxal-phosphate-dependent aminotransferase family.</text>
</comment>
<protein>
    <submittedName>
        <fullName evidence="8">Diaminobutyrate--2-oxoglutarate aminotransferase</fullName>
        <ecNumber evidence="8">2.6.1.76</ecNumber>
    </submittedName>
</protein>
<evidence type="ECO:0000256" key="7">
    <source>
        <dbReference type="PIRSR" id="PIRSR602129-50"/>
    </source>
</evidence>
<dbReference type="InterPro" id="IPR005814">
    <property type="entry name" value="Aminotrans_3"/>
</dbReference>
<organism evidence="8">
    <name type="scientific">Vibrio alginolyticus</name>
    <dbReference type="NCBI Taxonomy" id="663"/>
    <lineage>
        <taxon>Bacteria</taxon>
        <taxon>Pseudomonadati</taxon>
        <taxon>Pseudomonadota</taxon>
        <taxon>Gammaproteobacteria</taxon>
        <taxon>Vibrionales</taxon>
        <taxon>Vibrionaceae</taxon>
        <taxon>Vibrio</taxon>
    </lineage>
</organism>
<keyword evidence="4 8" id="KW-0808">Transferase</keyword>
<proteinExistence type="inferred from homology"/>
<evidence type="ECO:0000256" key="3">
    <source>
        <dbReference type="ARBA" id="ARBA00022576"/>
    </source>
</evidence>
<evidence type="ECO:0000256" key="5">
    <source>
        <dbReference type="ARBA" id="ARBA00022898"/>
    </source>
</evidence>
<keyword evidence="5 7" id="KW-0663">Pyridoxal phosphate</keyword>
<dbReference type="CDD" id="cd00610">
    <property type="entry name" value="OAT_like"/>
    <property type="match status" value="1"/>
</dbReference>
<dbReference type="EC" id="2.6.1.76" evidence="8"/>
<dbReference type="RefSeq" id="WP_054730795.1">
    <property type="nucleotide sequence ID" value="NZ_CP017889.1"/>
</dbReference>
<evidence type="ECO:0000256" key="6">
    <source>
        <dbReference type="ARBA" id="ARBA00023239"/>
    </source>
</evidence>
<dbReference type="CDD" id="cd06450">
    <property type="entry name" value="DOPA_deC_like"/>
    <property type="match status" value="1"/>
</dbReference>
<dbReference type="GO" id="GO:0019752">
    <property type="term" value="P:carboxylic acid metabolic process"/>
    <property type="evidence" value="ECO:0007669"/>
    <property type="project" value="InterPro"/>
</dbReference>
<dbReference type="InterPro" id="IPR015424">
    <property type="entry name" value="PyrdxlP-dep_Trfase"/>
</dbReference>
<keyword evidence="3 8" id="KW-0032">Aminotransferase</keyword>
<dbReference type="InterPro" id="IPR015421">
    <property type="entry name" value="PyrdxlP-dep_Trfase_major"/>
</dbReference>
<dbReference type="FunFam" id="3.40.640.10:FF:000004">
    <property type="entry name" value="Acetylornithine aminotransferase"/>
    <property type="match status" value="1"/>
</dbReference>
<dbReference type="AlphaFoldDB" id="A0A1W6ULH9"/>
<dbReference type="SUPFAM" id="SSF53383">
    <property type="entry name" value="PLP-dependent transferases"/>
    <property type="match status" value="2"/>
</dbReference>
<evidence type="ECO:0000256" key="2">
    <source>
        <dbReference type="ARBA" id="ARBA00008954"/>
    </source>
</evidence>
<evidence type="ECO:0000313" key="8">
    <source>
        <dbReference type="EMBL" id="ARP18836.1"/>
    </source>
</evidence>
<evidence type="ECO:0000256" key="1">
    <source>
        <dbReference type="ARBA" id="ARBA00001933"/>
    </source>
</evidence>
<dbReference type="Gene3D" id="1.20.1650.10">
    <property type="entry name" value="PLP-dependent transferases"/>
    <property type="match status" value="1"/>
</dbReference>
<gene>
    <name evidence="8" type="primary">dat</name>
    <name evidence="8" type="ORF">K05K4_20020</name>
</gene>
<sequence>MSTAFEVDSNIANIFSSQVPIVEGTYDLTPDQVLIDQAEHESEVRSYPRRLPIAIKQAFGCLVEDTRGQIFLDCLAGAGTLALGYNHPEINQALKEQLDSGLPYQTLDIATSAKTTFIQSVKSFLPQELSENSVIQFCGPSGADAVEAAIKLAKQTTGRNTMFAFRGAYHGMTNGTMGMMGNLGTKARRTGLMSDVHFMPFPYNLRCPFGLGGDEGAKASIRYIDRLLNDDESGIMKPAAIIVEPVQGEGGVVPAPAFWLRELRRICDEHGILLIFDEIQCGIGKTGYNFAFEESGIVPDILCLSKAIGGGLPMSLLVINKQHDTWKPGEHTGTFRGNQLAMVSGAKALEIIQRDNLVEHANIAGQYLRYGLESIQKRVNCIAEVRGKGLMLGVEIKNPDGELNKFGEPQADSELTLSIQRAALERGLIVEKGGREGAVIRFLPPLIISFEQIDFALRVFEDAILAAGGSHIETQPQDEWKKHFIHTGEMGSNEFASVMNHTTTAMKSVFEQVTAPYSGMDPKALEAAIHDVDLDNGNAPLKTVIDDAAELVAKNAIFTQHPDCIAHLHTPPLMPAIAAEAMIAALNQSMDSWDQASSATYVEQKVVNWLCDKYELGEKADGIFTSGGTQSNQMGLMLARDWIVDKLSAHSIQKLGLPEYADKLRIVCSKKSHFTVQKSASWMGLGEKAVMTVDANADGTMDVTKLDEVLNQAKAEGLIPFAIVGTAGTTDHGAIDDLDFIADMAARHDMWMHVDGAYGGALILSSQKARLKGCERAHSISVDFHKLFYQTISCGALLVNDKSNFKFLLHHADYLNREHDELPNLVDKSIATTKRFDALKVFMTMQSVGPKALGDMYDHLLEQTLEVADMIRDNKHFELLAEPSLSTVLFRATHESADLDELNKTLRLEALTRGIAVLGETIVDDKTALKFTILNPCLTTADFESLLSKINTLAAELV</sequence>
<dbReference type="Gene3D" id="3.40.640.10">
    <property type="entry name" value="Type I PLP-dependent aspartate aminotransferase-like (Major domain)"/>
    <property type="match status" value="2"/>
</dbReference>
<dbReference type="GO" id="GO:0045303">
    <property type="term" value="F:diaminobutyrate-2-oxoglutarate transaminase activity"/>
    <property type="evidence" value="ECO:0007669"/>
    <property type="project" value="UniProtKB-EC"/>
</dbReference>
<keyword evidence="6" id="KW-0456">Lyase</keyword>
<dbReference type="Pfam" id="PF00282">
    <property type="entry name" value="Pyridoxal_deC"/>
    <property type="match status" value="1"/>
</dbReference>
<dbReference type="NCBIfam" id="TIGR00709">
    <property type="entry name" value="dat"/>
    <property type="match status" value="1"/>
</dbReference>
<name>A0A1W6ULH9_VIBAL</name>
<reference evidence="8" key="1">
    <citation type="submission" date="2016-10" db="EMBL/GenBank/DDBJ databases">
        <title>The High Quality Genome of Vibrio alginolyticus K01M1.</title>
        <authorList>
            <person name="Wendling C."/>
            <person name="Chibani C.M."/>
            <person name="Hertel R."/>
            <person name="Sproer C."/>
            <person name="Bunk B."/>
            <person name="Overmann J."/>
            <person name="Roth O."/>
            <person name="Liesegang H."/>
        </authorList>
    </citation>
    <scope>NUCLEOTIDE SEQUENCE</scope>
    <source>
        <strain evidence="8">K05K4</strain>
    </source>
</reference>
<dbReference type="InterPro" id="IPR002129">
    <property type="entry name" value="PyrdxlP-dep_de-COase"/>
</dbReference>
<dbReference type="PANTHER" id="PTHR43552:SF1">
    <property type="entry name" value="DIAMINOBUTYRATE--2-OXOGLUTARATE AMINOTRANSFERASE"/>
    <property type="match status" value="1"/>
</dbReference>
<dbReference type="Pfam" id="PF00202">
    <property type="entry name" value="Aminotran_3"/>
    <property type="match status" value="1"/>
</dbReference>
<dbReference type="GO" id="GO:0016830">
    <property type="term" value="F:carbon-carbon lyase activity"/>
    <property type="evidence" value="ECO:0007669"/>
    <property type="project" value="InterPro"/>
</dbReference>
<dbReference type="InterPro" id="IPR004637">
    <property type="entry name" value="Dat"/>
</dbReference>
<accession>A0A1W6ULH9</accession>
<dbReference type="Gene3D" id="3.90.1150.10">
    <property type="entry name" value="Aspartate Aminotransferase, domain 1"/>
    <property type="match status" value="2"/>
</dbReference>
<dbReference type="EMBL" id="CP017902">
    <property type="protein sequence ID" value="ARP18836.1"/>
    <property type="molecule type" value="Genomic_DNA"/>
</dbReference>
<dbReference type="InterPro" id="IPR015422">
    <property type="entry name" value="PyrdxlP-dep_Trfase_small"/>
</dbReference>
<feature type="modified residue" description="N6-(pyridoxal phosphate)lysine" evidence="7">
    <location>
        <position position="786"/>
    </location>
</feature>
<dbReference type="GO" id="GO:0030170">
    <property type="term" value="F:pyridoxal phosphate binding"/>
    <property type="evidence" value="ECO:0007669"/>
    <property type="project" value="InterPro"/>
</dbReference>
<evidence type="ECO:0000256" key="4">
    <source>
        <dbReference type="ARBA" id="ARBA00022679"/>
    </source>
</evidence>
<dbReference type="PANTHER" id="PTHR43552">
    <property type="entry name" value="DIAMINOBUTYRATE--2-OXOGLUTARATE AMINOTRANSFERASE"/>
    <property type="match status" value="1"/>
</dbReference>